<gene>
    <name evidence="1" type="ORF">CH63R_04583</name>
</gene>
<dbReference type="RefSeq" id="XP_018160804.1">
    <property type="nucleotide sequence ID" value="XM_018299558.1"/>
</dbReference>
<proteinExistence type="predicted"/>
<comment type="caution">
    <text evidence="1">The sequence shown here is derived from an EMBL/GenBank/DDBJ whole genome shotgun (WGS) entry which is preliminary data.</text>
</comment>
<dbReference type="GeneID" id="28863665"/>
<reference evidence="2" key="1">
    <citation type="journal article" date="2017" name="BMC Genomics">
        <title>Gapless genome assembly of Colletotrichum higginsianum reveals chromosome structure and association of transposable elements with secondary metabolite gene clusters.</title>
        <authorList>
            <person name="Dallery J.-F."/>
            <person name="Lapalu N."/>
            <person name="Zampounis A."/>
            <person name="Pigne S."/>
            <person name="Luyten I."/>
            <person name="Amselem J."/>
            <person name="Wittenberg A.H.J."/>
            <person name="Zhou S."/>
            <person name="de Queiroz M.V."/>
            <person name="Robin G.P."/>
            <person name="Auger A."/>
            <person name="Hainaut M."/>
            <person name="Henrissat B."/>
            <person name="Kim K.-T."/>
            <person name="Lee Y.-H."/>
            <person name="Lespinet O."/>
            <person name="Schwartz D.C."/>
            <person name="Thon M.R."/>
            <person name="O'Connell R.J."/>
        </authorList>
    </citation>
    <scope>NUCLEOTIDE SEQUENCE [LARGE SCALE GENOMIC DNA]</scope>
    <source>
        <strain evidence="2">IMI 349063</strain>
    </source>
</reference>
<protein>
    <submittedName>
        <fullName evidence="1">Uncharacterized protein</fullName>
    </submittedName>
</protein>
<dbReference type="EMBL" id="LTAN01000003">
    <property type="protein sequence ID" value="OBR12287.1"/>
    <property type="molecule type" value="Genomic_DNA"/>
</dbReference>
<dbReference type="KEGG" id="chig:CH63R_04583"/>
<name>A0A1B7YJN3_COLHI</name>
<dbReference type="OrthoDB" id="2555959at2759"/>
<organism evidence="1 2">
    <name type="scientific">Colletotrichum higginsianum (strain IMI 349063)</name>
    <name type="common">Crucifer anthracnose fungus</name>
    <dbReference type="NCBI Taxonomy" id="759273"/>
    <lineage>
        <taxon>Eukaryota</taxon>
        <taxon>Fungi</taxon>
        <taxon>Dikarya</taxon>
        <taxon>Ascomycota</taxon>
        <taxon>Pezizomycotina</taxon>
        <taxon>Sordariomycetes</taxon>
        <taxon>Hypocreomycetidae</taxon>
        <taxon>Glomerellales</taxon>
        <taxon>Glomerellaceae</taxon>
        <taxon>Colletotrichum</taxon>
        <taxon>Colletotrichum destructivum species complex</taxon>
    </lineage>
</organism>
<dbReference type="AlphaFoldDB" id="A0A1B7YJN3"/>
<evidence type="ECO:0000313" key="2">
    <source>
        <dbReference type="Proteomes" id="UP000092177"/>
    </source>
</evidence>
<sequence>MGILEVFQVTRKDYLRLILDRERGGPLMARPYCCPITPYPFSNIQNPQQLHPRKTLPTTLLDNFHSASAQHSLEERAYKNLSPKTRLGVGVAVVAWGAAGLYLSDQAEEKYQPTPEEKAVVDKYVPKVTVVDRSKE</sequence>
<evidence type="ECO:0000313" key="1">
    <source>
        <dbReference type="EMBL" id="OBR12287.1"/>
    </source>
</evidence>
<dbReference type="VEuPathDB" id="FungiDB:CH63R_04583"/>
<keyword evidence="2" id="KW-1185">Reference proteome</keyword>
<dbReference type="Proteomes" id="UP000092177">
    <property type="component" value="Chromosome 3"/>
</dbReference>
<accession>A0A1B7YJN3</accession>